<name>A0A3S4ZT29_9PLAT</name>
<reference evidence="1" key="1">
    <citation type="submission" date="2018-11" db="EMBL/GenBank/DDBJ databases">
        <authorList>
            <consortium name="Pathogen Informatics"/>
        </authorList>
    </citation>
    <scope>NUCLEOTIDE SEQUENCE</scope>
</reference>
<dbReference type="Proteomes" id="UP000784294">
    <property type="component" value="Unassembled WGS sequence"/>
</dbReference>
<accession>A0A3S4ZT29</accession>
<organism evidence="1 2">
    <name type="scientific">Protopolystoma xenopodis</name>
    <dbReference type="NCBI Taxonomy" id="117903"/>
    <lineage>
        <taxon>Eukaryota</taxon>
        <taxon>Metazoa</taxon>
        <taxon>Spiralia</taxon>
        <taxon>Lophotrochozoa</taxon>
        <taxon>Platyhelminthes</taxon>
        <taxon>Monogenea</taxon>
        <taxon>Polyopisthocotylea</taxon>
        <taxon>Polystomatidea</taxon>
        <taxon>Polystomatidae</taxon>
        <taxon>Protopolystoma</taxon>
    </lineage>
</organism>
<proteinExistence type="predicted"/>
<evidence type="ECO:0000313" key="2">
    <source>
        <dbReference type="Proteomes" id="UP000784294"/>
    </source>
</evidence>
<gene>
    <name evidence="1" type="ORF">PXEA_LOCUS4756</name>
</gene>
<keyword evidence="2" id="KW-1185">Reference proteome</keyword>
<evidence type="ECO:0000313" key="1">
    <source>
        <dbReference type="EMBL" id="VEL11316.1"/>
    </source>
</evidence>
<sequence>MLLHWPDLHTDSDKPVAKANGSLPSSGSLEMVEFVCWKAVFLYIVRRVWRRRPDINAKIIVIFRDIRPKEDAIYFLEETIKWGKIPNRAWGFDVTSFVRLLAIWRFMH</sequence>
<comment type="caution">
    <text evidence="1">The sequence shown here is derived from an EMBL/GenBank/DDBJ whole genome shotgun (WGS) entry which is preliminary data.</text>
</comment>
<protein>
    <submittedName>
        <fullName evidence="1">Uncharacterized protein</fullName>
    </submittedName>
</protein>
<dbReference type="AlphaFoldDB" id="A0A3S4ZT29"/>
<dbReference type="EMBL" id="CAAALY010011468">
    <property type="protein sequence ID" value="VEL11316.1"/>
    <property type="molecule type" value="Genomic_DNA"/>
</dbReference>